<accession>A0ABU6IWX5</accession>
<organism evidence="1 2">
    <name type="scientific">Adlercreutzia shanghongiae</name>
    <dbReference type="NCBI Taxonomy" id="3111773"/>
    <lineage>
        <taxon>Bacteria</taxon>
        <taxon>Bacillati</taxon>
        <taxon>Actinomycetota</taxon>
        <taxon>Coriobacteriia</taxon>
        <taxon>Eggerthellales</taxon>
        <taxon>Eggerthellaceae</taxon>
        <taxon>Adlercreutzia</taxon>
    </lineage>
</organism>
<evidence type="ECO:0000313" key="1">
    <source>
        <dbReference type="EMBL" id="MEC4294351.1"/>
    </source>
</evidence>
<gene>
    <name evidence="1" type="ORF">VJ920_03385</name>
</gene>
<name>A0ABU6IWX5_9ACTN</name>
<proteinExistence type="predicted"/>
<dbReference type="Proteomes" id="UP001343724">
    <property type="component" value="Unassembled WGS sequence"/>
</dbReference>
<reference evidence="1 2" key="1">
    <citation type="submission" date="2024-01" db="EMBL/GenBank/DDBJ databases">
        <title>novel species in genus Adlercreutzia.</title>
        <authorList>
            <person name="Liu X."/>
        </authorList>
    </citation>
    <scope>NUCLEOTIDE SEQUENCE [LARGE SCALE GENOMIC DNA]</scope>
    <source>
        <strain evidence="1 2">R22</strain>
    </source>
</reference>
<protein>
    <submittedName>
        <fullName evidence="1">Uncharacterized protein</fullName>
    </submittedName>
</protein>
<dbReference type="RefSeq" id="WP_326439635.1">
    <property type="nucleotide sequence ID" value="NZ_JAYMFH010000003.1"/>
</dbReference>
<evidence type="ECO:0000313" key="2">
    <source>
        <dbReference type="Proteomes" id="UP001343724"/>
    </source>
</evidence>
<keyword evidence="2" id="KW-1185">Reference proteome</keyword>
<sequence>MMSRYPDELRADFQQYYGLNIDGMGTDYSVTHAAVLAVMLPLGARVPSKADPSLEWSLDRQIAAATANAVRDLHWAMAGGGEADRPERIGPPARKREDIEEIYAEDYIEELARLRGGDYGD</sequence>
<dbReference type="EMBL" id="JAYMFH010000003">
    <property type="protein sequence ID" value="MEC4294351.1"/>
    <property type="molecule type" value="Genomic_DNA"/>
</dbReference>
<comment type="caution">
    <text evidence="1">The sequence shown here is derived from an EMBL/GenBank/DDBJ whole genome shotgun (WGS) entry which is preliminary data.</text>
</comment>